<dbReference type="PANTHER" id="PTHR37975">
    <property type="entry name" value="FLYWCH ZINC FINGER TRANSCRIPTION FACTOR HOMOLOG"/>
    <property type="match status" value="1"/>
</dbReference>
<dbReference type="InterPro" id="IPR007588">
    <property type="entry name" value="Znf_FLYWCH"/>
</dbReference>
<dbReference type="GO" id="GO:0003700">
    <property type="term" value="F:DNA-binding transcription factor activity"/>
    <property type="evidence" value="ECO:0007669"/>
    <property type="project" value="TreeGrafter"/>
</dbReference>
<evidence type="ECO:0000256" key="3">
    <source>
        <dbReference type="ARBA" id="ARBA00022833"/>
    </source>
</evidence>
<accession>A0A6G0TI23</accession>
<dbReference type="Gene3D" id="2.20.25.240">
    <property type="match status" value="1"/>
</dbReference>
<dbReference type="PANTHER" id="PTHR37975:SF3">
    <property type="entry name" value="FLYWCH TRANSCRIPTION FACTOR 3"/>
    <property type="match status" value="1"/>
</dbReference>
<protein>
    <recommendedName>
        <fullName evidence="4">FLYWCH-type domain-containing protein</fullName>
    </recommendedName>
</protein>
<dbReference type="GO" id="GO:0008270">
    <property type="term" value="F:zinc ion binding"/>
    <property type="evidence" value="ECO:0007669"/>
    <property type="project" value="UniProtKB-KW"/>
</dbReference>
<dbReference type="AlphaFoldDB" id="A0A6G0TI23"/>
<dbReference type="GO" id="GO:0005634">
    <property type="term" value="C:nucleus"/>
    <property type="evidence" value="ECO:0007669"/>
    <property type="project" value="TreeGrafter"/>
</dbReference>
<dbReference type="OrthoDB" id="6625241at2759"/>
<gene>
    <name evidence="5" type="ORF">AGLY_010372</name>
</gene>
<keyword evidence="1" id="KW-0479">Metal-binding</keyword>
<dbReference type="GO" id="GO:0043565">
    <property type="term" value="F:sequence-specific DNA binding"/>
    <property type="evidence" value="ECO:0007669"/>
    <property type="project" value="TreeGrafter"/>
</dbReference>
<keyword evidence="2" id="KW-0863">Zinc-finger</keyword>
<organism evidence="5 6">
    <name type="scientific">Aphis glycines</name>
    <name type="common">Soybean aphid</name>
    <dbReference type="NCBI Taxonomy" id="307491"/>
    <lineage>
        <taxon>Eukaryota</taxon>
        <taxon>Metazoa</taxon>
        <taxon>Ecdysozoa</taxon>
        <taxon>Arthropoda</taxon>
        <taxon>Hexapoda</taxon>
        <taxon>Insecta</taxon>
        <taxon>Pterygota</taxon>
        <taxon>Neoptera</taxon>
        <taxon>Paraneoptera</taxon>
        <taxon>Hemiptera</taxon>
        <taxon>Sternorrhyncha</taxon>
        <taxon>Aphidomorpha</taxon>
        <taxon>Aphidoidea</taxon>
        <taxon>Aphididae</taxon>
        <taxon>Aphidini</taxon>
        <taxon>Aphis</taxon>
        <taxon>Aphis</taxon>
    </lineage>
</organism>
<evidence type="ECO:0000256" key="2">
    <source>
        <dbReference type="ARBA" id="ARBA00022771"/>
    </source>
</evidence>
<dbReference type="Proteomes" id="UP000475862">
    <property type="component" value="Unassembled WGS sequence"/>
</dbReference>
<keyword evidence="6" id="KW-1185">Reference proteome</keyword>
<dbReference type="EMBL" id="VYZN01000040">
    <property type="protein sequence ID" value="KAE9532170.1"/>
    <property type="molecule type" value="Genomic_DNA"/>
</dbReference>
<comment type="caution">
    <text evidence="5">The sequence shown here is derived from an EMBL/GenBank/DDBJ whole genome shotgun (WGS) entry which is preliminary data.</text>
</comment>
<dbReference type="Pfam" id="PF04500">
    <property type="entry name" value="FLYWCH"/>
    <property type="match status" value="1"/>
</dbReference>
<evidence type="ECO:0000256" key="1">
    <source>
        <dbReference type="ARBA" id="ARBA00022723"/>
    </source>
</evidence>
<evidence type="ECO:0000313" key="6">
    <source>
        <dbReference type="Proteomes" id="UP000475862"/>
    </source>
</evidence>
<keyword evidence="3" id="KW-0862">Zinc</keyword>
<name>A0A6G0TI23_APHGL</name>
<sequence>MSLIINSNRDGEVFLNDGFMYLFDAFSSDGLKRFWRCRYKRECKARVHTGITDLIILKHINNHTHDSDAAKVEANIAVCNIKKRAKETMEPTSTVINECISGLSQASKTARRKRNDIHSAPNAPNGLITLEIPDSYKVYSPSEGISENYLLDDSGPSENRILIFGRSRSLEILHFSKVWYCDGTFKVVPTIFAQVYVILAEALNGVHPLIYALLPNKQEKTYDKLFDMLNL</sequence>
<dbReference type="GO" id="GO:0045892">
    <property type="term" value="P:negative regulation of DNA-templated transcription"/>
    <property type="evidence" value="ECO:0007669"/>
    <property type="project" value="TreeGrafter"/>
</dbReference>
<evidence type="ECO:0000259" key="4">
    <source>
        <dbReference type="Pfam" id="PF04500"/>
    </source>
</evidence>
<dbReference type="InterPro" id="IPR052887">
    <property type="entry name" value="FLYWCH-type_ZF"/>
</dbReference>
<reference evidence="5 6" key="1">
    <citation type="submission" date="2019-08" db="EMBL/GenBank/DDBJ databases">
        <title>The genome of the soybean aphid Biotype 1, its phylome, world population structure and adaptation to the North American continent.</title>
        <authorList>
            <person name="Giordano R."/>
            <person name="Donthu R.K."/>
            <person name="Hernandez A.G."/>
            <person name="Wright C.L."/>
            <person name="Zimin A.V."/>
        </authorList>
    </citation>
    <scope>NUCLEOTIDE SEQUENCE [LARGE SCALE GENOMIC DNA]</scope>
    <source>
        <tissue evidence="5">Whole aphids</tissue>
    </source>
</reference>
<evidence type="ECO:0000313" key="5">
    <source>
        <dbReference type="EMBL" id="KAE9532170.1"/>
    </source>
</evidence>
<proteinExistence type="predicted"/>
<feature type="domain" description="FLYWCH-type" evidence="4">
    <location>
        <begin position="5"/>
        <end position="65"/>
    </location>
</feature>